<name>A0A9Q0YC95_HOLLE</name>
<keyword evidence="2" id="KW-1185">Reference proteome</keyword>
<dbReference type="Proteomes" id="UP001152320">
    <property type="component" value="Unassembled WGS sequence"/>
</dbReference>
<dbReference type="PANTHER" id="PTHR23080:SF141">
    <property type="entry name" value="TRANSPOSASE HELIX-TURN-HELIX DOMAIN-CONTAINING PROTEIN"/>
    <property type="match status" value="1"/>
</dbReference>
<protein>
    <recommendedName>
        <fullName evidence="3">DDE Tnp4 domain-containing protein</fullName>
    </recommendedName>
</protein>
<gene>
    <name evidence="1" type="ORF">HOLleu_43107</name>
</gene>
<dbReference type="OrthoDB" id="6430815at2759"/>
<sequence length="78" mass="8761">MEGGHQMSSSQESKFLDLIDPGYVIMADRGFPIQGDLMLRHATLQIPPAAKGNRQMTQEDVKKKQENCKPALFMLNMP</sequence>
<evidence type="ECO:0000313" key="1">
    <source>
        <dbReference type="EMBL" id="KAJ8018735.1"/>
    </source>
</evidence>
<accession>A0A9Q0YC95</accession>
<comment type="caution">
    <text evidence="1">The sequence shown here is derived from an EMBL/GenBank/DDBJ whole genome shotgun (WGS) entry which is preliminary data.</text>
</comment>
<dbReference type="AlphaFoldDB" id="A0A9Q0YC95"/>
<proteinExistence type="predicted"/>
<organism evidence="1 2">
    <name type="scientific">Holothuria leucospilota</name>
    <name type="common">Black long sea cucumber</name>
    <name type="synonym">Mertensiothuria leucospilota</name>
    <dbReference type="NCBI Taxonomy" id="206669"/>
    <lineage>
        <taxon>Eukaryota</taxon>
        <taxon>Metazoa</taxon>
        <taxon>Echinodermata</taxon>
        <taxon>Eleutherozoa</taxon>
        <taxon>Echinozoa</taxon>
        <taxon>Holothuroidea</taxon>
        <taxon>Aspidochirotacea</taxon>
        <taxon>Aspidochirotida</taxon>
        <taxon>Holothuriidae</taxon>
        <taxon>Holothuria</taxon>
    </lineage>
</organism>
<dbReference type="PANTHER" id="PTHR23080">
    <property type="entry name" value="THAP DOMAIN PROTEIN"/>
    <property type="match status" value="1"/>
</dbReference>
<reference evidence="1" key="1">
    <citation type="submission" date="2021-10" db="EMBL/GenBank/DDBJ databases">
        <title>Tropical sea cucumber genome reveals ecological adaptation and Cuvierian tubules defense mechanism.</title>
        <authorList>
            <person name="Chen T."/>
        </authorList>
    </citation>
    <scope>NUCLEOTIDE SEQUENCE</scope>
    <source>
        <strain evidence="1">Nanhai2018</strain>
        <tissue evidence="1">Muscle</tissue>
    </source>
</reference>
<dbReference type="EMBL" id="JAIZAY010000208">
    <property type="protein sequence ID" value="KAJ8018735.1"/>
    <property type="molecule type" value="Genomic_DNA"/>
</dbReference>
<evidence type="ECO:0008006" key="3">
    <source>
        <dbReference type="Google" id="ProtNLM"/>
    </source>
</evidence>
<evidence type="ECO:0000313" key="2">
    <source>
        <dbReference type="Proteomes" id="UP001152320"/>
    </source>
</evidence>